<dbReference type="AlphaFoldDB" id="A0A2T7BHR6"/>
<reference evidence="2 3" key="1">
    <citation type="submission" date="2018-04" db="EMBL/GenBank/DDBJ databases">
        <title>Chitinophaga fuyangensis sp. nov., isolated from soil in a chemical factory.</title>
        <authorList>
            <person name="Chen K."/>
        </authorList>
    </citation>
    <scope>NUCLEOTIDE SEQUENCE [LARGE SCALE GENOMIC DNA]</scope>
    <source>
        <strain evidence="2 3">LY-1</strain>
    </source>
</reference>
<proteinExistence type="predicted"/>
<dbReference type="PANTHER" id="PTHR43283">
    <property type="entry name" value="BETA-LACTAMASE-RELATED"/>
    <property type="match status" value="1"/>
</dbReference>
<dbReference type="RefSeq" id="WP_108687659.1">
    <property type="nucleotide sequence ID" value="NZ_QCYK01000002.1"/>
</dbReference>
<dbReference type="Pfam" id="PF00144">
    <property type="entry name" value="Beta-lactamase"/>
    <property type="match status" value="1"/>
</dbReference>
<sequence length="186" mass="20998">MAINRWVDTPGTVGRHNSGNPITVGYIIQQKAGMPLSTYAAKNLFAPLQIQDFRWDFRPDPSNENNYCQVFLTPRDMAKFGQLFLQNGRRKGKQLLPAAWVRESTAPHSVVQNIPYGYFWWLKYLDAGNTRYYSFAAQGNGGQKIYVFRSLDLVVVTTGANFNSKSPADELIAKFVLPAFNKKGPQ</sequence>
<evidence type="ECO:0000313" key="3">
    <source>
        <dbReference type="Proteomes" id="UP000244450"/>
    </source>
</evidence>
<accession>A0A2T7BHR6</accession>
<dbReference type="Proteomes" id="UP000244450">
    <property type="component" value="Unassembled WGS sequence"/>
</dbReference>
<dbReference type="InterPro" id="IPR001466">
    <property type="entry name" value="Beta-lactam-related"/>
</dbReference>
<keyword evidence="3" id="KW-1185">Reference proteome</keyword>
<evidence type="ECO:0000259" key="1">
    <source>
        <dbReference type="Pfam" id="PF00144"/>
    </source>
</evidence>
<protein>
    <recommendedName>
        <fullName evidence="1">Beta-lactamase-related domain-containing protein</fullName>
    </recommendedName>
</protein>
<name>A0A2T7BHR6_9BACT</name>
<dbReference type="Gene3D" id="3.40.710.10">
    <property type="entry name" value="DD-peptidase/beta-lactamase superfamily"/>
    <property type="match status" value="1"/>
</dbReference>
<organism evidence="2 3">
    <name type="scientific">Chitinophaga parva</name>
    <dbReference type="NCBI Taxonomy" id="2169414"/>
    <lineage>
        <taxon>Bacteria</taxon>
        <taxon>Pseudomonadati</taxon>
        <taxon>Bacteroidota</taxon>
        <taxon>Chitinophagia</taxon>
        <taxon>Chitinophagales</taxon>
        <taxon>Chitinophagaceae</taxon>
        <taxon>Chitinophaga</taxon>
    </lineage>
</organism>
<dbReference type="PANTHER" id="PTHR43283:SF7">
    <property type="entry name" value="BETA-LACTAMASE-RELATED DOMAIN-CONTAINING PROTEIN"/>
    <property type="match status" value="1"/>
</dbReference>
<gene>
    <name evidence="2" type="ORF">DCC81_16310</name>
</gene>
<comment type="caution">
    <text evidence="2">The sequence shown here is derived from an EMBL/GenBank/DDBJ whole genome shotgun (WGS) entry which is preliminary data.</text>
</comment>
<dbReference type="EMBL" id="QCYK01000002">
    <property type="protein sequence ID" value="PUZ25820.1"/>
    <property type="molecule type" value="Genomic_DNA"/>
</dbReference>
<dbReference type="OrthoDB" id="1185352at2"/>
<dbReference type="InterPro" id="IPR012338">
    <property type="entry name" value="Beta-lactam/transpept-like"/>
</dbReference>
<evidence type="ECO:0000313" key="2">
    <source>
        <dbReference type="EMBL" id="PUZ25820.1"/>
    </source>
</evidence>
<feature type="domain" description="Beta-lactamase-related" evidence="1">
    <location>
        <begin position="9"/>
        <end position="157"/>
    </location>
</feature>
<dbReference type="SUPFAM" id="SSF56601">
    <property type="entry name" value="beta-lactamase/transpeptidase-like"/>
    <property type="match status" value="1"/>
</dbReference>
<dbReference type="InterPro" id="IPR050789">
    <property type="entry name" value="Diverse_Enzym_Activities"/>
</dbReference>